<dbReference type="FunCoup" id="L0HFE9">
    <property type="interactions" value="1"/>
</dbReference>
<dbReference type="RefSeq" id="WP_015286429.1">
    <property type="nucleotide sequence ID" value="NC_019943.1"/>
</dbReference>
<dbReference type="OrthoDB" id="358516at2157"/>
<sequence length="288" mass="30699">MKSSSVSDEHIIEAIGRSRIVIRDGVIVEIGEAQVRKCPLAKRFAYPVPVITIDAVKANIEHRIKAFGMCTPDRDVIDTREFVGFGATELLSFASRAGLIDAAVLACDGAGTVIVKDPALIQGIGGRMSGLVSTSPIAKVIRRIEKHGGIVVDKKHASLDQFAGVEWAYDVGYTKVAVTVARPEVAVKIRIAFPDTLIFGVHVTGLTREEAESMVAAADLMTSCASGTVRDVAGAKALLQAGVSVPIFAITKRGKEIIIEKIRQTDEPVLIKPTKLPALDANQPDPLV</sequence>
<dbReference type="InterPro" id="IPR009181">
    <property type="entry name" value="Methan_mark_8"/>
</dbReference>
<dbReference type="InParanoid" id="L0HFE9"/>
<dbReference type="EMBL" id="CP003167">
    <property type="protein sequence ID" value="AGB03467.1"/>
    <property type="molecule type" value="Genomic_DNA"/>
</dbReference>
<dbReference type="HOGENOM" id="CLU_982163_0_0_2"/>
<organism evidence="1 2">
    <name type="scientific">Methanoregula formicica (strain DSM 22288 / NBRC 105244 / SMSP)</name>
    <dbReference type="NCBI Taxonomy" id="593750"/>
    <lineage>
        <taxon>Archaea</taxon>
        <taxon>Methanobacteriati</taxon>
        <taxon>Methanobacteriota</taxon>
        <taxon>Stenosarchaea group</taxon>
        <taxon>Methanomicrobia</taxon>
        <taxon>Methanomicrobiales</taxon>
        <taxon>Methanoregulaceae</taxon>
        <taxon>Methanoregula</taxon>
    </lineage>
</organism>
<evidence type="ECO:0000313" key="2">
    <source>
        <dbReference type="Proteomes" id="UP000010824"/>
    </source>
</evidence>
<gene>
    <name evidence="1" type="ordered locus">Metfor_2471</name>
</gene>
<dbReference type="Pfam" id="PF09872">
    <property type="entry name" value="DUF2099"/>
    <property type="match status" value="1"/>
</dbReference>
<dbReference type="PIRSF" id="PIRSF004929">
    <property type="entry name" value="UCP004929"/>
    <property type="match status" value="1"/>
</dbReference>
<reference evidence="1 2" key="2">
    <citation type="journal article" date="2014" name="Genome Announc.">
        <title>Complete Genome Sequence of Methanoregula formicica SMSPT, a Mesophilic Hydrogenotrophic Methanogen Isolated from a Methanogenic Upflow Anaerobic Sludge Blanket Reactor.</title>
        <authorList>
            <person name="Yamamoto K."/>
            <person name="Tamaki H."/>
            <person name="Cadillo-Quiroz H."/>
            <person name="Imachi H."/>
            <person name="Kyrpides N."/>
            <person name="Woyke T."/>
            <person name="Goodwin L."/>
            <person name="Zinder S.H."/>
            <person name="Kamagata Y."/>
            <person name="Liu W.T."/>
        </authorList>
    </citation>
    <scope>NUCLEOTIDE SEQUENCE [LARGE SCALE GENOMIC DNA]</scope>
    <source>
        <strain evidence="2">DSM 22288 / NBRC 105244 / SMSP</strain>
    </source>
</reference>
<evidence type="ECO:0000313" key="1">
    <source>
        <dbReference type="EMBL" id="AGB03467.1"/>
    </source>
</evidence>
<name>L0HFE9_METFS</name>
<reference evidence="2" key="1">
    <citation type="submission" date="2011-12" db="EMBL/GenBank/DDBJ databases">
        <title>Complete sequence of Methanoregula formicicum SMSP.</title>
        <authorList>
            <person name="Lucas S."/>
            <person name="Han J."/>
            <person name="Lapidus A."/>
            <person name="Cheng J.-F."/>
            <person name="Goodwin L."/>
            <person name="Pitluck S."/>
            <person name="Peters L."/>
            <person name="Ovchinnikova G."/>
            <person name="Teshima H."/>
            <person name="Detter J.C."/>
            <person name="Han C."/>
            <person name="Tapia R."/>
            <person name="Land M."/>
            <person name="Hauser L."/>
            <person name="Kyrpides N."/>
            <person name="Ivanova N."/>
            <person name="Pagani I."/>
            <person name="Imachi H."/>
            <person name="Tamaki H."/>
            <person name="Sekiguchi Y."/>
            <person name="Kamagata Y."/>
            <person name="Cadillo-Quiroz H."/>
            <person name="Zinder S."/>
            <person name="Liu W.-T."/>
            <person name="Woyke T."/>
        </authorList>
    </citation>
    <scope>NUCLEOTIDE SEQUENCE [LARGE SCALE GENOMIC DNA]</scope>
    <source>
        <strain evidence="2">DSM 22288 / NBRC 105244 / SMSP</strain>
    </source>
</reference>
<accession>L0HFE9</accession>
<keyword evidence="2" id="KW-1185">Reference proteome</keyword>
<dbReference type="Proteomes" id="UP000010824">
    <property type="component" value="Chromosome"/>
</dbReference>
<dbReference type="NCBIfam" id="TIGR03275">
    <property type="entry name" value="methan_mark_8"/>
    <property type="match status" value="1"/>
</dbReference>
<dbReference type="GeneID" id="14309863"/>
<protein>
    <submittedName>
        <fullName evidence="1">Putative methanogenesis marker protein 8</fullName>
    </submittedName>
</protein>
<proteinExistence type="predicted"/>
<dbReference type="KEGG" id="mfo:Metfor_2471"/>
<dbReference type="AlphaFoldDB" id="L0HFE9"/>
<dbReference type="STRING" id="593750.Metfor_2471"/>
<dbReference type="eggNOG" id="arCOG04893">
    <property type="taxonomic scope" value="Archaea"/>
</dbReference>